<dbReference type="InterPro" id="IPR036397">
    <property type="entry name" value="RNaseH_sf"/>
</dbReference>
<dbReference type="EMBL" id="NEVH01002541">
    <property type="protein sequence ID" value="PNF42337.1"/>
    <property type="molecule type" value="Genomic_DNA"/>
</dbReference>
<comment type="caution">
    <text evidence="1">The sequence shown here is derived from an EMBL/GenBank/DDBJ whole genome shotgun (WGS) entry which is preliminary data.</text>
</comment>
<dbReference type="AlphaFoldDB" id="A0A2J7RNC4"/>
<dbReference type="InParanoid" id="A0A2J7RNC4"/>
<evidence type="ECO:0008006" key="3">
    <source>
        <dbReference type="Google" id="ProtNLM"/>
    </source>
</evidence>
<evidence type="ECO:0000313" key="2">
    <source>
        <dbReference type="Proteomes" id="UP000235965"/>
    </source>
</evidence>
<keyword evidence="2" id="KW-1185">Reference proteome</keyword>
<feature type="non-terminal residue" evidence="1">
    <location>
        <position position="1"/>
    </location>
</feature>
<evidence type="ECO:0000313" key="1">
    <source>
        <dbReference type="EMBL" id="PNF42337.1"/>
    </source>
</evidence>
<dbReference type="InterPro" id="IPR052709">
    <property type="entry name" value="Transposase-MT_Hybrid"/>
</dbReference>
<accession>A0A2J7RNC4</accession>
<protein>
    <recommendedName>
        <fullName evidence="3">Mos1 transposase HTH domain-containing protein</fullName>
    </recommendedName>
</protein>
<reference evidence="1 2" key="1">
    <citation type="submission" date="2017-12" db="EMBL/GenBank/DDBJ databases">
        <title>Hemimetabolous genomes reveal molecular basis of termite eusociality.</title>
        <authorList>
            <person name="Harrison M.C."/>
            <person name="Jongepier E."/>
            <person name="Robertson H.M."/>
            <person name="Arning N."/>
            <person name="Bitard-Feildel T."/>
            <person name="Chao H."/>
            <person name="Childers C.P."/>
            <person name="Dinh H."/>
            <person name="Doddapaneni H."/>
            <person name="Dugan S."/>
            <person name="Gowin J."/>
            <person name="Greiner C."/>
            <person name="Han Y."/>
            <person name="Hu H."/>
            <person name="Hughes D.S.T."/>
            <person name="Huylmans A.-K."/>
            <person name="Kemena C."/>
            <person name="Kremer L.P.M."/>
            <person name="Lee S.L."/>
            <person name="Lopez-Ezquerra A."/>
            <person name="Mallet L."/>
            <person name="Monroy-Kuhn J.M."/>
            <person name="Moser A."/>
            <person name="Murali S.C."/>
            <person name="Muzny D.M."/>
            <person name="Otani S."/>
            <person name="Piulachs M.-D."/>
            <person name="Poelchau M."/>
            <person name="Qu J."/>
            <person name="Schaub F."/>
            <person name="Wada-Katsumata A."/>
            <person name="Worley K.C."/>
            <person name="Xie Q."/>
            <person name="Ylla G."/>
            <person name="Poulsen M."/>
            <person name="Gibbs R.A."/>
            <person name="Schal C."/>
            <person name="Richards S."/>
            <person name="Belles X."/>
            <person name="Korb J."/>
            <person name="Bornberg-Bauer E."/>
        </authorList>
    </citation>
    <scope>NUCLEOTIDE SEQUENCE [LARGE SCALE GENOMIC DNA]</scope>
    <source>
        <tissue evidence="1">Whole body</tissue>
    </source>
</reference>
<dbReference type="Proteomes" id="UP000235965">
    <property type="component" value="Unassembled WGS sequence"/>
</dbReference>
<dbReference type="STRING" id="105785.A0A2J7RNC4"/>
<dbReference type="PANTHER" id="PTHR46060">
    <property type="entry name" value="MARINER MOS1 TRANSPOSASE-LIKE PROTEIN"/>
    <property type="match status" value="1"/>
</dbReference>
<organism evidence="1 2">
    <name type="scientific">Cryptotermes secundus</name>
    <dbReference type="NCBI Taxonomy" id="105785"/>
    <lineage>
        <taxon>Eukaryota</taxon>
        <taxon>Metazoa</taxon>
        <taxon>Ecdysozoa</taxon>
        <taxon>Arthropoda</taxon>
        <taxon>Hexapoda</taxon>
        <taxon>Insecta</taxon>
        <taxon>Pterygota</taxon>
        <taxon>Neoptera</taxon>
        <taxon>Polyneoptera</taxon>
        <taxon>Dictyoptera</taxon>
        <taxon>Blattodea</taxon>
        <taxon>Blattoidea</taxon>
        <taxon>Termitoidae</taxon>
        <taxon>Kalotermitidae</taxon>
        <taxon>Cryptotermitinae</taxon>
        <taxon>Cryptotermes</taxon>
    </lineage>
</organism>
<gene>
    <name evidence="1" type="ORF">B7P43_G03673</name>
</gene>
<sequence length="320" mass="37216">FGDDAIGVTQIKEWFNRFKDGHISAESDQRSGRPSTSQNADVIEKVRTLIMGDRRLTIREVADEVRISRGYANTILTEDLGMRRVAAKFVPKLLSPEQQQLRLEVAQDMLECANRDPEFLKTVITGDESWVYGYDTETKVQALQWKHPTSTRPKNAPQVRSNVNVILTVFFDYRGVVHHKYAPLGQTVNKEYYKEVLRHLRDAVRRKRPKLWEARNWQLHHDNDPVHSSHLIQGFLAKHGIPLVRQAPYSPDMAPCDFWLFQRLKTPLKGSRFDSREDIIQNATAQLHDIPKEAFQNCFQYWKDHWAKCVESQGAYFEVD</sequence>
<proteinExistence type="predicted"/>
<name>A0A2J7RNC4_9NEOP</name>
<dbReference type="Pfam" id="PF01359">
    <property type="entry name" value="Transposase_1"/>
    <property type="match status" value="1"/>
</dbReference>
<dbReference type="OrthoDB" id="8190404at2759"/>
<dbReference type="Gene3D" id="3.30.420.10">
    <property type="entry name" value="Ribonuclease H-like superfamily/Ribonuclease H"/>
    <property type="match status" value="1"/>
</dbReference>
<dbReference type="GO" id="GO:0003676">
    <property type="term" value="F:nucleic acid binding"/>
    <property type="evidence" value="ECO:0007669"/>
    <property type="project" value="InterPro"/>
</dbReference>
<dbReference type="InterPro" id="IPR001888">
    <property type="entry name" value="Transposase_1"/>
</dbReference>
<dbReference type="PANTHER" id="PTHR46060:SF1">
    <property type="entry name" value="MARINER MOS1 TRANSPOSASE-LIKE PROTEIN"/>
    <property type="match status" value="1"/>
</dbReference>